<sequence>MLPECRSLWFRVLYNKVHSQELIALFRSDVSAACPFCSAPSESTEHLLVSCPIKMSIWRLVLRIHYPYLAFEPAHIISVLWSLWIPPYVSPTPFRLLCAAITRAIWVTHWAFVRQGTPFSETTVLSKIKRLY</sequence>
<evidence type="ECO:0000259" key="1">
    <source>
        <dbReference type="Pfam" id="PF13966"/>
    </source>
</evidence>
<dbReference type="InterPro" id="IPR026960">
    <property type="entry name" value="RVT-Znf"/>
</dbReference>
<proteinExistence type="predicted"/>
<feature type="domain" description="Reverse transcriptase zinc-binding" evidence="1">
    <location>
        <begin position="3"/>
        <end position="58"/>
    </location>
</feature>
<keyword evidence="3" id="KW-1185">Reference proteome</keyword>
<organism evidence="2 3">
    <name type="scientific">Choanephora cucurbitarum</name>
    <dbReference type="NCBI Taxonomy" id="101091"/>
    <lineage>
        <taxon>Eukaryota</taxon>
        <taxon>Fungi</taxon>
        <taxon>Fungi incertae sedis</taxon>
        <taxon>Mucoromycota</taxon>
        <taxon>Mucoromycotina</taxon>
        <taxon>Mucoromycetes</taxon>
        <taxon>Mucorales</taxon>
        <taxon>Mucorineae</taxon>
        <taxon>Choanephoraceae</taxon>
        <taxon>Choanephoroideae</taxon>
        <taxon>Choanephora</taxon>
    </lineage>
</organism>
<evidence type="ECO:0000313" key="2">
    <source>
        <dbReference type="EMBL" id="OBZ81854.1"/>
    </source>
</evidence>
<gene>
    <name evidence="2" type="ORF">A0J61_10097</name>
</gene>
<accession>A0A1C7N3F0</accession>
<dbReference type="EMBL" id="LUGH01001031">
    <property type="protein sequence ID" value="OBZ81854.1"/>
    <property type="molecule type" value="Genomic_DNA"/>
</dbReference>
<evidence type="ECO:0000313" key="3">
    <source>
        <dbReference type="Proteomes" id="UP000093000"/>
    </source>
</evidence>
<dbReference type="AlphaFoldDB" id="A0A1C7N3F0"/>
<reference evidence="2 3" key="1">
    <citation type="submission" date="2016-03" db="EMBL/GenBank/DDBJ databases">
        <title>Choanephora cucurbitarum.</title>
        <authorList>
            <person name="Min B."/>
            <person name="Park H."/>
            <person name="Park J.-H."/>
            <person name="Shin H.-D."/>
            <person name="Choi I.-G."/>
        </authorList>
    </citation>
    <scope>NUCLEOTIDE SEQUENCE [LARGE SCALE GENOMIC DNA]</scope>
    <source>
        <strain evidence="2 3">KUS-F28377</strain>
    </source>
</reference>
<dbReference type="InParanoid" id="A0A1C7N3F0"/>
<name>A0A1C7N3F0_9FUNG</name>
<comment type="caution">
    <text evidence="2">The sequence shown here is derived from an EMBL/GenBank/DDBJ whole genome shotgun (WGS) entry which is preliminary data.</text>
</comment>
<dbReference type="Proteomes" id="UP000093000">
    <property type="component" value="Unassembled WGS sequence"/>
</dbReference>
<dbReference type="OrthoDB" id="2201545at2759"/>
<dbReference type="Pfam" id="PF13966">
    <property type="entry name" value="zf-RVT"/>
    <property type="match status" value="1"/>
</dbReference>
<protein>
    <recommendedName>
        <fullName evidence="1">Reverse transcriptase zinc-binding domain-containing protein</fullName>
    </recommendedName>
</protein>